<evidence type="ECO:0000259" key="8">
    <source>
        <dbReference type="Pfam" id="PF01402"/>
    </source>
</evidence>
<dbReference type="OrthoDB" id="9806294at2"/>
<dbReference type="SUPFAM" id="SSF55021">
    <property type="entry name" value="ACT-like"/>
    <property type="match status" value="1"/>
</dbReference>
<dbReference type="Proteomes" id="UP000188181">
    <property type="component" value="Chromosome"/>
</dbReference>
<dbReference type="NCBIfam" id="NF001884">
    <property type="entry name" value="PRK00630.1"/>
    <property type="match status" value="1"/>
</dbReference>
<reference evidence="11" key="1">
    <citation type="submission" date="2017-02" db="EMBL/GenBank/DDBJ databases">
        <title>Comparative genomics and description of representatives of a novel lineage of planctomycetes thriving in anoxic sediments.</title>
        <authorList>
            <person name="Spring S."/>
            <person name="Bunk B."/>
            <person name="Sproer C."/>
        </authorList>
    </citation>
    <scope>NUCLEOTIDE SEQUENCE [LARGE SCALE GENOMIC DNA]</scope>
    <source>
        <strain evidence="11">SM-Chi-D1</strain>
    </source>
</reference>
<dbReference type="AlphaFoldDB" id="A0A1Q2MIR1"/>
<dbReference type="InterPro" id="IPR014864">
    <property type="entry name" value="TF_NikR_Ni-bd_C"/>
</dbReference>
<evidence type="ECO:0000256" key="3">
    <source>
        <dbReference type="ARBA" id="ARBA00022723"/>
    </source>
</evidence>
<keyword evidence="5 7" id="KW-0238">DNA-binding</keyword>
<evidence type="ECO:0000259" key="9">
    <source>
        <dbReference type="Pfam" id="PF08753"/>
    </source>
</evidence>
<dbReference type="GO" id="GO:0016151">
    <property type="term" value="F:nickel cation binding"/>
    <property type="evidence" value="ECO:0007669"/>
    <property type="project" value="UniProtKB-UniRule"/>
</dbReference>
<dbReference type="HAMAP" id="MF_00476">
    <property type="entry name" value="NikR"/>
    <property type="match status" value="1"/>
</dbReference>
<accession>A0A1Q2MIR1</accession>
<comment type="similarity">
    <text evidence="1 7">Belongs to the transcriptional regulatory CopG/NikR family.</text>
</comment>
<keyword evidence="6 7" id="KW-0804">Transcription</keyword>
<evidence type="ECO:0000256" key="5">
    <source>
        <dbReference type="ARBA" id="ARBA00023125"/>
    </source>
</evidence>
<dbReference type="CDD" id="cd22231">
    <property type="entry name" value="RHH_NikR_HicB-like"/>
    <property type="match status" value="1"/>
</dbReference>
<feature type="domain" description="Ribbon-helix-helix protein CopG" evidence="8">
    <location>
        <begin position="5"/>
        <end position="44"/>
    </location>
</feature>
<evidence type="ECO:0000256" key="4">
    <source>
        <dbReference type="ARBA" id="ARBA00023015"/>
    </source>
</evidence>
<evidence type="ECO:0000313" key="11">
    <source>
        <dbReference type="Proteomes" id="UP000188181"/>
    </source>
</evidence>
<evidence type="ECO:0000256" key="1">
    <source>
        <dbReference type="ARBA" id="ARBA00008478"/>
    </source>
</evidence>
<dbReference type="GO" id="GO:0003700">
    <property type="term" value="F:DNA-binding transcription factor activity"/>
    <property type="evidence" value="ECO:0007669"/>
    <property type="project" value="UniProtKB-UniRule"/>
</dbReference>
<comment type="cofactor">
    <cofactor evidence="7">
        <name>Ni(2+)</name>
        <dbReference type="ChEBI" id="CHEBI:49786"/>
    </cofactor>
    <text evidence="7">Binds 1 nickel ion per subunit.</text>
</comment>
<proteinExistence type="inferred from homology"/>
<keyword evidence="2 7" id="KW-0533">Nickel</keyword>
<organism evidence="10 11">
    <name type="scientific">Limihaloglobus sulfuriphilus</name>
    <dbReference type="NCBI Taxonomy" id="1851148"/>
    <lineage>
        <taxon>Bacteria</taxon>
        <taxon>Pseudomonadati</taxon>
        <taxon>Planctomycetota</taxon>
        <taxon>Phycisphaerae</taxon>
        <taxon>Sedimentisphaerales</taxon>
        <taxon>Sedimentisphaeraceae</taxon>
        <taxon>Limihaloglobus</taxon>
    </lineage>
</organism>
<sequence>MSRIERIGVSIEQELLSAFDELIAEEGCPNRSEAVRDMIRLRLSQRQLLEPQRECVAAVTLMYDHHEAKLTQKLIDIQHNHLLDVIATTHVHIDHDNCLEVIIMKGKAADIEKLGKKIASLKGVKLSRVNVMATNFL</sequence>
<dbReference type="KEGG" id="pbas:SMSP2_02568"/>
<dbReference type="InterPro" id="IPR010985">
    <property type="entry name" value="Ribbon_hlx_hlx"/>
</dbReference>
<dbReference type="STRING" id="1851148.SMSP2_02568"/>
<dbReference type="NCBIfam" id="NF003381">
    <property type="entry name" value="PRK04460.1"/>
    <property type="match status" value="1"/>
</dbReference>
<dbReference type="InterPro" id="IPR013321">
    <property type="entry name" value="Arc_rbn_hlx_hlx"/>
</dbReference>
<feature type="domain" description="Transcription factor NikR nickel binding C-terminal" evidence="9">
    <location>
        <begin position="56"/>
        <end position="131"/>
    </location>
</feature>
<dbReference type="EMBL" id="CP019646">
    <property type="protein sequence ID" value="AQQ72187.1"/>
    <property type="molecule type" value="Genomic_DNA"/>
</dbReference>
<dbReference type="RefSeq" id="WP_146684404.1">
    <property type="nucleotide sequence ID" value="NZ_CP019646.1"/>
</dbReference>
<dbReference type="InterPro" id="IPR022988">
    <property type="entry name" value="Ni_resp_reg_NikR"/>
</dbReference>
<dbReference type="SUPFAM" id="SSF47598">
    <property type="entry name" value="Ribbon-helix-helix"/>
    <property type="match status" value="1"/>
</dbReference>
<feature type="binding site" evidence="7">
    <location>
        <position position="98"/>
    </location>
    <ligand>
        <name>Ni(2+)</name>
        <dbReference type="ChEBI" id="CHEBI:49786"/>
    </ligand>
</feature>
<dbReference type="Gene3D" id="3.30.70.1150">
    <property type="entry name" value="ACT-like. Chain A, domain 2"/>
    <property type="match status" value="1"/>
</dbReference>
<dbReference type="NCBIfam" id="NF002815">
    <property type="entry name" value="PRK02967.1"/>
    <property type="match status" value="1"/>
</dbReference>
<name>A0A1Q2MIR1_9BACT</name>
<dbReference type="Pfam" id="PF08753">
    <property type="entry name" value="NikR_C"/>
    <property type="match status" value="1"/>
</dbReference>
<keyword evidence="4 7" id="KW-0805">Transcription regulation</keyword>
<keyword evidence="11" id="KW-1185">Reference proteome</keyword>
<dbReference type="GO" id="GO:0003677">
    <property type="term" value="F:DNA binding"/>
    <property type="evidence" value="ECO:0007669"/>
    <property type="project" value="UniProtKB-KW"/>
</dbReference>
<comment type="function">
    <text evidence="7">Transcriptional regulator.</text>
</comment>
<dbReference type="InterPro" id="IPR002145">
    <property type="entry name" value="CopG"/>
</dbReference>
<feature type="binding site" evidence="7">
    <location>
        <position position="92"/>
    </location>
    <ligand>
        <name>Ni(2+)</name>
        <dbReference type="ChEBI" id="CHEBI:49786"/>
    </ligand>
</feature>
<protein>
    <recommendedName>
        <fullName evidence="7">Putative nickel-responsive regulator</fullName>
    </recommendedName>
</protein>
<evidence type="ECO:0000256" key="2">
    <source>
        <dbReference type="ARBA" id="ARBA00022596"/>
    </source>
</evidence>
<dbReference type="PANTHER" id="PTHR34719">
    <property type="entry name" value="NICKEL-RESPONSIVE REGULATOR"/>
    <property type="match status" value="1"/>
</dbReference>
<dbReference type="Pfam" id="PF01402">
    <property type="entry name" value="RHH_1"/>
    <property type="match status" value="1"/>
</dbReference>
<dbReference type="GO" id="GO:0010045">
    <property type="term" value="P:response to nickel cation"/>
    <property type="evidence" value="ECO:0007669"/>
    <property type="project" value="InterPro"/>
</dbReference>
<gene>
    <name evidence="10" type="ORF">SMSP2_02568</name>
</gene>
<evidence type="ECO:0000256" key="7">
    <source>
        <dbReference type="HAMAP-Rule" id="MF_00476"/>
    </source>
</evidence>
<dbReference type="InterPro" id="IPR045865">
    <property type="entry name" value="ACT-like_dom_sf"/>
</dbReference>
<evidence type="ECO:0000256" key="6">
    <source>
        <dbReference type="ARBA" id="ARBA00023163"/>
    </source>
</evidence>
<dbReference type="PANTHER" id="PTHR34719:SF2">
    <property type="entry name" value="NICKEL-RESPONSIVE REGULATOR"/>
    <property type="match status" value="1"/>
</dbReference>
<feature type="binding site" evidence="7">
    <location>
        <position position="79"/>
    </location>
    <ligand>
        <name>Ni(2+)</name>
        <dbReference type="ChEBI" id="CHEBI:49786"/>
    </ligand>
</feature>
<dbReference type="InterPro" id="IPR050192">
    <property type="entry name" value="CopG/NikR_regulator"/>
</dbReference>
<dbReference type="InterPro" id="IPR027271">
    <property type="entry name" value="Acetolactate_synth/TF_NikR_C"/>
</dbReference>
<evidence type="ECO:0000313" key="10">
    <source>
        <dbReference type="EMBL" id="AQQ72187.1"/>
    </source>
</evidence>
<dbReference type="Gene3D" id="1.10.1220.10">
    <property type="entry name" value="Met repressor-like"/>
    <property type="match status" value="1"/>
</dbReference>
<dbReference type="NCBIfam" id="NF002169">
    <property type="entry name" value="PRK01002.1"/>
    <property type="match status" value="1"/>
</dbReference>
<feature type="binding site" evidence="7">
    <location>
        <position position="90"/>
    </location>
    <ligand>
        <name>Ni(2+)</name>
        <dbReference type="ChEBI" id="CHEBI:49786"/>
    </ligand>
</feature>
<keyword evidence="3 7" id="KW-0479">Metal-binding</keyword>